<reference evidence="1 2" key="1">
    <citation type="submission" date="2019-12" db="EMBL/GenBank/DDBJ databases">
        <authorList>
            <person name="Li C."/>
            <person name="Zhao J."/>
        </authorList>
    </citation>
    <scope>NUCLEOTIDE SEQUENCE [LARGE SCALE GENOMIC DNA]</scope>
    <source>
        <strain evidence="1 2">NEAU-DD11</strain>
    </source>
</reference>
<gene>
    <name evidence="1" type="ORF">GPY61_06910</name>
</gene>
<dbReference type="Proteomes" id="UP000443353">
    <property type="component" value="Unassembled WGS sequence"/>
</dbReference>
<accession>A0A7X3K793</accession>
<sequence length="193" mass="21589">MKKLYFTILLCTVASLCHSENAKRPIDAQQKVLLDERGSDYYSYHTGLGTLEFLDRSGERGTPAIKILLNGKAIVNLEGVTDKGGSEQSLMLDSFTNVIDWASSKGNQSGPSDVKRMIVSVGATSNCVRRYIMLDFTDTKPFVSKPFSYNPDDDICEHLKKVKWGKQETFIDLAGPQRYLYRPQREVIGPIGD</sequence>
<evidence type="ECO:0000313" key="1">
    <source>
        <dbReference type="EMBL" id="MVW59656.1"/>
    </source>
</evidence>
<organism evidence="1 2">
    <name type="scientific">Massilia cellulosiltytica</name>
    <dbReference type="NCBI Taxonomy" id="2683234"/>
    <lineage>
        <taxon>Bacteria</taxon>
        <taxon>Pseudomonadati</taxon>
        <taxon>Pseudomonadota</taxon>
        <taxon>Betaproteobacteria</taxon>
        <taxon>Burkholderiales</taxon>
        <taxon>Oxalobacteraceae</taxon>
        <taxon>Telluria group</taxon>
        <taxon>Massilia</taxon>
    </lineage>
</organism>
<comment type="caution">
    <text evidence="1">The sequence shown here is derived from an EMBL/GenBank/DDBJ whole genome shotgun (WGS) entry which is preliminary data.</text>
</comment>
<evidence type="ECO:0000313" key="2">
    <source>
        <dbReference type="Proteomes" id="UP000443353"/>
    </source>
</evidence>
<keyword evidence="2" id="KW-1185">Reference proteome</keyword>
<name>A0A7X3K793_9BURK</name>
<proteinExistence type="predicted"/>
<dbReference type="AlphaFoldDB" id="A0A7X3K793"/>
<protein>
    <submittedName>
        <fullName evidence="1">Uncharacterized protein</fullName>
    </submittedName>
</protein>
<dbReference type="RefSeq" id="WP_156403831.1">
    <property type="nucleotide sequence ID" value="NZ_WSES01000002.1"/>
</dbReference>
<dbReference type="EMBL" id="WSES01000002">
    <property type="protein sequence ID" value="MVW59656.1"/>
    <property type="molecule type" value="Genomic_DNA"/>
</dbReference>